<feature type="compositionally biased region" description="Polar residues" evidence="1">
    <location>
        <begin position="1130"/>
        <end position="1142"/>
    </location>
</feature>
<feature type="compositionally biased region" description="Low complexity" evidence="1">
    <location>
        <begin position="1483"/>
        <end position="1500"/>
    </location>
</feature>
<gene>
    <name evidence="2" type="ORF">PAPOLLO_LOCUS11727</name>
</gene>
<dbReference type="PANTHER" id="PTHR22928:SF3">
    <property type="entry name" value="TELOMERE-ASSOCIATED PROTEIN RIF1"/>
    <property type="match status" value="1"/>
</dbReference>
<feature type="compositionally biased region" description="Polar residues" evidence="1">
    <location>
        <begin position="1166"/>
        <end position="1196"/>
    </location>
</feature>
<feature type="compositionally biased region" description="Basic and acidic residues" evidence="1">
    <location>
        <begin position="1649"/>
        <end position="1663"/>
    </location>
</feature>
<feature type="compositionally biased region" description="Basic and acidic residues" evidence="1">
    <location>
        <begin position="1577"/>
        <end position="1587"/>
    </location>
</feature>
<feature type="compositionally biased region" description="Low complexity" evidence="1">
    <location>
        <begin position="1357"/>
        <end position="1377"/>
    </location>
</feature>
<dbReference type="OrthoDB" id="5399929at2759"/>
<feature type="region of interest" description="Disordered" evidence="1">
    <location>
        <begin position="1304"/>
        <end position="1377"/>
    </location>
</feature>
<evidence type="ECO:0000256" key="1">
    <source>
        <dbReference type="SAM" id="MobiDB-lite"/>
    </source>
</evidence>
<feature type="compositionally biased region" description="Polar residues" evidence="1">
    <location>
        <begin position="1545"/>
        <end position="1576"/>
    </location>
</feature>
<sequence length="2154" mass="243276">MCNTTIHLEIKMPEDQSISPDLEKVLEHLDDFALNAQNYQTIHDALEKTQGNIKVPVVERLLNMCVRDLKEDMKNTVNTLNVLVAVLKKIKAGELHQLPDLVPSAVAVLDIIKTTALLNKVEGLKMLCFEVLLSYPNDVLVTLAVSHYTEIMEMLNLYCHHRIPLEMRLQPMNIIFKLLKILPPDKKTLFVREGVGVWFSKVVPTVMAFATSVNTKNTMPIETLEMLTEELVAIDYADHPNWQTVLECIYTPHKYPAIMKNLLEEGSDVWCRLWMIFIKLLKNQITKTNNSVGSPINSMLPVVETAFKMNVKNRCRAFLCWNVLIDNFSTETNEVYINKRLKLLIIPLTSNNAKFEETALAKLNTWWHLIRQFETKIEKFSDTVLLPFLHFCFGKSTVTEKPVFAPGLLTINTKRQVLQAFANIAGHVNCDCTVNIAKLNSKILTSKLLVSHWKTWVNSLTMTIRICVNDNSDSATQHFKCIWKSFVATIAEVSDSNIRHNLFIELLTVLEVLLQSPRCDKLADLIFNVVTYSLLDHNEKVQPLFKAENEENNPIHKILNLILNPKLDYVFTRYDAKEIVTKIKPLTNFIADEYLNQVIEGYLKKPLVKNNSLMLWTALSESICKLKCDTNIEMLRNMLLLPLKSMSLFTSVEISVSAWFLLYNYGNSKLNTTSIDEDISEMTSDRNFTSAANKCFIFKASLAILKNRIASENENLIFKIAETLQYVTNGMDYLYVEHDLPFFMNILILLLNKVNKVTDTKLAETTILMINNLLKIISRYYKQQSENDNQILNIVVKIFEPMDLLFRKEDYTNLKSIILDELKKFMPYLKHNSVEKSVLTTVNNILNQKLNKSQPAAILNTSVPPPGDQKLHENKVSVSNLSSDDHNKFTAPVVKPVTKKGKKKESTIIDTVVENGEEYVVVQSNWKFNPKKLTDNQKEKLQRKREDIPALYQDLSQSQDEFKRAFRTNSVDSTSSSKSNTTEKEETSLILKNMPCSSVVPQIIENILTECVKNANPDNINREIIENNPNNDQKQLDIKSPKSPRVNLKDRVCRNVRNLIEKSGMQKDVGELNSTVSDNFLKTPPPKQNFNTNIVNSAPPEITSERPSRVKRMPKKFDDLNLLSRKKQRNSVSRNDSPMSSENDSEPHSEAKVIESAIQGFEKNVNGNTEVTHNSDNNVSQGQTKNSESSQIQDESTNVKVNVETKKKTENLENGETNIPSTSSDLSCTLETVSETDSCNVSDDKNSLTPNNANKVEISSKSSSKKCGKRKSRIEKELAIDMVEGHPFLKMQSEKRLTRKYVMDTSPTVKKRKSLVEKLNKLKTDKSSSKSDKKMKDKDKSDKTSNEKQNDSLEDFSSSQSQDVIESSQDSTISTISTISAKPAKILTKKIPMVTLENIKEIPKGLKVLQDKEISSHENTDTSVIENNKSSTSQNNTDIELPCNKTAVEEKIDLELTENMDTEPAEYNSSSGEVIEIIDDDPPIVINTDDTYTDSSTRDTANADTESLDPALLLEDISSSKLPVSSAIDQCTTVSEKSYSEDNDTQNATTQSLETTQTIIEPSANSQSKDVNTDSSPFKDEAQRKQDFMNNTLEISPIKTMSPVQQEEKQSPPETSSDFVVITLSSPVQSNGEPFDKSDSPEIFSNDKLSPDKRDQSPPREEFIINNSSPSSSLSLKKNRPQVRPSGRAAQMLGLCVPDRLQTIINPEKSTEPEENKKSMAMNTSAKRNLRILYNSTNENNESCDENEDSDYFLKFKRSLPTADISPSGPILKRKLADIIDEATVSPASKRKRVSFHDPPVSTTICVKKYIEPSGIRSPQNSALKRQERQIRAPTNMKSPKRLDSVFKLENVLTKTVESFVENDKNMTNVDDSEMSSLEQTPVAEVLRTTDLNDTDPICPALVNCKDPIDNIATELSSPAMKLLLIREFEGKVETVGDLAKMTELEVNRLCIKAPKVQVAKRVLSDYASKIEMLDQVELTNEVHEKDQTMDLKFNECDNQIQTDEVSKNSELLTEALLVTPASTQTDNVLTHNIAAQTNESGEMSTSSLITSSLKERPDFVSRLSKQLDETSKQEIAHNMSLDNVTKMLLKKITITNSFDTISMLLEHHRTLGPSEDNNNQLSVIQNYLCNRFDTKDLILFCSELLRKVYEKPA</sequence>
<evidence type="ECO:0000313" key="2">
    <source>
        <dbReference type="EMBL" id="CAG4988958.1"/>
    </source>
</evidence>
<dbReference type="GO" id="GO:0000723">
    <property type="term" value="P:telomere maintenance"/>
    <property type="evidence" value="ECO:0007669"/>
    <property type="project" value="TreeGrafter"/>
</dbReference>
<dbReference type="EMBL" id="CAJQZP010000851">
    <property type="protein sequence ID" value="CAG4988958.1"/>
    <property type="molecule type" value="Genomic_DNA"/>
</dbReference>
<feature type="compositionally biased region" description="Polar residues" evidence="1">
    <location>
        <begin position="1517"/>
        <end position="1537"/>
    </location>
</feature>
<feature type="compositionally biased region" description="Low complexity" evidence="1">
    <location>
        <begin position="1666"/>
        <end position="1676"/>
    </location>
</feature>
<name>A0A8S3WXL2_PARAO</name>
<feature type="compositionally biased region" description="Polar residues" evidence="1">
    <location>
        <begin position="1612"/>
        <end position="1632"/>
    </location>
</feature>
<feature type="region of interest" description="Disordered" evidence="1">
    <location>
        <begin position="967"/>
        <end position="986"/>
    </location>
</feature>
<protein>
    <submittedName>
        <fullName evidence="2">(apollo) hypothetical protein</fullName>
    </submittedName>
</protein>
<feature type="compositionally biased region" description="Low complexity" evidence="1">
    <location>
        <begin position="968"/>
        <end position="980"/>
    </location>
</feature>
<feature type="compositionally biased region" description="Polar residues" evidence="1">
    <location>
        <begin position="1421"/>
        <end position="1438"/>
    </location>
</feature>
<dbReference type="Proteomes" id="UP000691718">
    <property type="component" value="Unassembled WGS sequence"/>
</dbReference>
<reference evidence="2" key="1">
    <citation type="submission" date="2021-04" db="EMBL/GenBank/DDBJ databases">
        <authorList>
            <person name="Tunstrom K."/>
        </authorList>
    </citation>
    <scope>NUCLEOTIDE SEQUENCE</scope>
</reference>
<dbReference type="GO" id="GO:0005634">
    <property type="term" value="C:nucleus"/>
    <property type="evidence" value="ECO:0007669"/>
    <property type="project" value="TreeGrafter"/>
</dbReference>
<accession>A0A8S3WXL2</accession>
<comment type="caution">
    <text evidence="2">The sequence shown here is derived from an EMBL/GenBank/DDBJ whole genome shotgun (WGS) entry which is preliminary data.</text>
</comment>
<proteinExistence type="predicted"/>
<dbReference type="GO" id="GO:0140445">
    <property type="term" value="C:chromosome, telomeric repeat region"/>
    <property type="evidence" value="ECO:0007669"/>
    <property type="project" value="TreeGrafter"/>
</dbReference>
<feature type="region of interest" description="Disordered" evidence="1">
    <location>
        <begin position="1457"/>
        <end position="1690"/>
    </location>
</feature>
<evidence type="ECO:0000313" key="3">
    <source>
        <dbReference type="Proteomes" id="UP000691718"/>
    </source>
</evidence>
<feature type="region of interest" description="Disordered" evidence="1">
    <location>
        <begin position="1080"/>
        <end position="1151"/>
    </location>
</feature>
<keyword evidence="3" id="KW-1185">Reference proteome</keyword>
<feature type="region of interest" description="Disordered" evidence="1">
    <location>
        <begin position="1166"/>
        <end position="1200"/>
    </location>
</feature>
<feature type="compositionally biased region" description="Basic and acidic residues" evidence="1">
    <location>
        <begin position="1314"/>
        <end position="1351"/>
    </location>
</feature>
<organism evidence="2 3">
    <name type="scientific">Parnassius apollo</name>
    <name type="common">Apollo butterfly</name>
    <name type="synonym">Papilio apollo</name>
    <dbReference type="NCBI Taxonomy" id="110799"/>
    <lineage>
        <taxon>Eukaryota</taxon>
        <taxon>Metazoa</taxon>
        <taxon>Ecdysozoa</taxon>
        <taxon>Arthropoda</taxon>
        <taxon>Hexapoda</taxon>
        <taxon>Insecta</taxon>
        <taxon>Pterygota</taxon>
        <taxon>Neoptera</taxon>
        <taxon>Endopterygota</taxon>
        <taxon>Lepidoptera</taxon>
        <taxon>Glossata</taxon>
        <taxon>Ditrysia</taxon>
        <taxon>Papilionoidea</taxon>
        <taxon>Papilionidae</taxon>
        <taxon>Parnassiinae</taxon>
        <taxon>Parnassini</taxon>
        <taxon>Parnassius</taxon>
        <taxon>Parnassius</taxon>
    </lineage>
</organism>
<feature type="region of interest" description="Disordered" evidence="1">
    <location>
        <begin position="1414"/>
        <end position="1443"/>
    </location>
</feature>
<dbReference type="PANTHER" id="PTHR22928">
    <property type="entry name" value="TELOMERE-ASSOCIATED PROTEIN RIF1"/>
    <property type="match status" value="1"/>
</dbReference>